<feature type="chain" id="PRO_5009845640" evidence="1">
    <location>
        <begin position="30"/>
        <end position="222"/>
    </location>
</feature>
<evidence type="ECO:0000256" key="1">
    <source>
        <dbReference type="SAM" id="SignalP"/>
    </source>
</evidence>
<keyword evidence="3" id="KW-1185">Reference proteome</keyword>
<dbReference type="Proteomes" id="UP000095280">
    <property type="component" value="Unplaced"/>
</dbReference>
<proteinExistence type="predicted"/>
<dbReference type="AlphaFoldDB" id="A0A1I8GBP8"/>
<keyword evidence="1" id="KW-0732">Signal</keyword>
<feature type="domain" description="WSC" evidence="2">
    <location>
        <begin position="32"/>
        <end position="132"/>
    </location>
</feature>
<dbReference type="WBParaSite" id="maker-uti_cns_0001297-snap-gene-0.16-mRNA-1">
    <property type="protein sequence ID" value="maker-uti_cns_0001297-snap-gene-0.16-mRNA-1"/>
    <property type="gene ID" value="maker-uti_cns_0001297-snap-gene-0.16"/>
</dbReference>
<dbReference type="WBParaSite" id="maker-uti_cns_0000950-snap-gene-0.45-mRNA-1">
    <property type="protein sequence ID" value="maker-uti_cns_0000950-snap-gene-0.45-mRNA-1"/>
    <property type="gene ID" value="maker-uti_cns_0000950-snap-gene-0.45"/>
</dbReference>
<accession>A0A1I8GBP8</accession>
<reference evidence="4 5" key="1">
    <citation type="submission" date="2016-11" db="UniProtKB">
        <authorList>
            <consortium name="WormBaseParasite"/>
        </authorList>
    </citation>
    <scope>IDENTIFICATION</scope>
</reference>
<evidence type="ECO:0000313" key="5">
    <source>
        <dbReference type="WBParaSite" id="maker-uti_cns_0001297-snap-gene-0.16-mRNA-1"/>
    </source>
</evidence>
<feature type="signal peptide" evidence="1">
    <location>
        <begin position="1"/>
        <end position="29"/>
    </location>
</feature>
<evidence type="ECO:0000313" key="4">
    <source>
        <dbReference type="WBParaSite" id="maker-uti_cns_0000950-snap-gene-0.45-mRNA-1"/>
    </source>
</evidence>
<name>A0A1I8GBP8_9PLAT</name>
<dbReference type="InterPro" id="IPR002889">
    <property type="entry name" value="WSC_carb-bd"/>
</dbReference>
<evidence type="ECO:0000313" key="3">
    <source>
        <dbReference type="Proteomes" id="UP000095280"/>
    </source>
</evidence>
<protein>
    <submittedName>
        <fullName evidence="4 5">WSC domain-containing protein</fullName>
    </submittedName>
</protein>
<organism evidence="3 5">
    <name type="scientific">Macrostomum lignano</name>
    <dbReference type="NCBI Taxonomy" id="282301"/>
    <lineage>
        <taxon>Eukaryota</taxon>
        <taxon>Metazoa</taxon>
        <taxon>Spiralia</taxon>
        <taxon>Lophotrochozoa</taxon>
        <taxon>Platyhelminthes</taxon>
        <taxon>Rhabditophora</taxon>
        <taxon>Macrostomorpha</taxon>
        <taxon>Macrostomida</taxon>
        <taxon>Macrostomidae</taxon>
        <taxon>Macrostomum</taxon>
    </lineage>
</organism>
<dbReference type="PROSITE" id="PS51212">
    <property type="entry name" value="WSC"/>
    <property type="match status" value="1"/>
</dbReference>
<sequence>MRHNSMLPILAKLSVLWIVFIVSIGASEAAESVESLGCKSVSLTNSRRAFRANPGAIGGSGTPTAVSPETCRQQCSDVPARFNYAGVHASLCFCGYNLPSANVTGCVETCGPTTQECESVTWNSQMMLYSIVPTEIVPTKMDLSVSDAPTGPNSEQAVQDIMAASIGSDVSGVFGRIVDHDPFLATGAATGSVLLEQPVPANFSGILARPTFSGEPVSTHAY</sequence>
<evidence type="ECO:0000259" key="2">
    <source>
        <dbReference type="PROSITE" id="PS51212"/>
    </source>
</evidence>